<reference evidence="2" key="1">
    <citation type="journal article" date="2015" name="Nature">
        <title>Complex archaea that bridge the gap between prokaryotes and eukaryotes.</title>
        <authorList>
            <person name="Spang A."/>
            <person name="Saw J.H."/>
            <person name="Jorgensen S.L."/>
            <person name="Zaremba-Niedzwiedzka K."/>
            <person name="Martijn J."/>
            <person name="Lind A.E."/>
            <person name="van Eijk R."/>
            <person name="Schleper C."/>
            <person name="Guy L."/>
            <person name="Ettema T.J."/>
        </authorList>
    </citation>
    <scope>NUCLEOTIDE SEQUENCE</scope>
</reference>
<protein>
    <recommendedName>
        <fullName evidence="3">CpXC domain-containing protein</fullName>
    </recommendedName>
</protein>
<keyword evidence="1" id="KW-0175">Coiled coil</keyword>
<accession>A0A0F9M106</accession>
<dbReference type="AlphaFoldDB" id="A0A0F9M106"/>
<dbReference type="EMBL" id="LAZR01011195">
    <property type="protein sequence ID" value="KKM62947.1"/>
    <property type="molecule type" value="Genomic_DNA"/>
</dbReference>
<organism evidence="2">
    <name type="scientific">marine sediment metagenome</name>
    <dbReference type="NCBI Taxonomy" id="412755"/>
    <lineage>
        <taxon>unclassified sequences</taxon>
        <taxon>metagenomes</taxon>
        <taxon>ecological metagenomes</taxon>
    </lineage>
</organism>
<evidence type="ECO:0000313" key="2">
    <source>
        <dbReference type="EMBL" id="KKM62947.1"/>
    </source>
</evidence>
<sequence length="282" mass="32790">MTESSTLLEVVCPSCGGMKNLNIPSAILSHKKFGTVKIQVPFNAVCAAHQFLIFVDTRGKIRGYEKIDIQMITITSKLEKEVAGTLNLRKLIQIFGIYGIFSLIHAKIFNYATYILKDEDFEYNEDTFNSLGDAILPDSFRGRKTVYLLEENEIDNIKLKKRNALVIDTKQYIYQTPWTTKLKFEEELIKRALEIIDEKEQLNLMQQDISKLIDEVNYTILILDDVKEIYEDDLIEKITKTLNIKKINKYRLTLIKEFIRQNISYKIVSKIKNKVEEFLSVL</sequence>
<feature type="coiled-coil region" evidence="1">
    <location>
        <begin position="182"/>
        <end position="215"/>
    </location>
</feature>
<proteinExistence type="predicted"/>
<evidence type="ECO:0008006" key="3">
    <source>
        <dbReference type="Google" id="ProtNLM"/>
    </source>
</evidence>
<comment type="caution">
    <text evidence="2">The sequence shown here is derived from an EMBL/GenBank/DDBJ whole genome shotgun (WGS) entry which is preliminary data.</text>
</comment>
<gene>
    <name evidence="2" type="ORF">LCGC14_1516540</name>
</gene>
<name>A0A0F9M106_9ZZZZ</name>
<evidence type="ECO:0000256" key="1">
    <source>
        <dbReference type="SAM" id="Coils"/>
    </source>
</evidence>